<dbReference type="EMBL" id="DWZH01000042">
    <property type="protein sequence ID" value="HJB10048.1"/>
    <property type="molecule type" value="Genomic_DNA"/>
</dbReference>
<dbReference type="GO" id="GO:0004222">
    <property type="term" value="F:metalloendopeptidase activity"/>
    <property type="evidence" value="ECO:0007669"/>
    <property type="project" value="TreeGrafter"/>
</dbReference>
<dbReference type="PANTHER" id="PTHR21666">
    <property type="entry name" value="PEPTIDASE-RELATED"/>
    <property type="match status" value="1"/>
</dbReference>
<name>A0A9D2LCI7_9MICO</name>
<feature type="region of interest" description="Disordered" evidence="2">
    <location>
        <begin position="199"/>
        <end position="240"/>
    </location>
</feature>
<dbReference type="InterPro" id="IPR050570">
    <property type="entry name" value="Cell_wall_metabolism_enzyme"/>
</dbReference>
<feature type="compositionally biased region" description="Low complexity" evidence="2">
    <location>
        <begin position="216"/>
        <end position="240"/>
    </location>
</feature>
<comment type="caution">
    <text evidence="4">The sequence shown here is derived from an EMBL/GenBank/DDBJ whole genome shotgun (WGS) entry which is preliminary data.</text>
</comment>
<reference evidence="4" key="2">
    <citation type="submission" date="2021-04" db="EMBL/GenBank/DDBJ databases">
        <authorList>
            <person name="Gilroy R."/>
        </authorList>
    </citation>
    <scope>NUCLEOTIDE SEQUENCE</scope>
    <source>
        <strain evidence="4">ChiHjej13B12-24818</strain>
    </source>
</reference>
<sequence length="240" mass="23978">MIRSAPAPAPAHRAPLPPRTGPRSPIAAAPRAVARALPGMLGALCLLLMVAVAPAAQAQTGRWQWPTPPPHQVVHAFDAPDHPYGPGHRGIDIAATAGEQVRAVEGGTVRFAGVVAGRGVVSVLHPDGLISTYEPVTAEVSDGQAVEEGESLGVLETADAADPHCTGQDCLHLGARQAGAYLDPLPLLGARGPSVLLPWSGPGGQGLGGGASTTQRAGPGLPAAGGVAPRPGGPPVALQD</sequence>
<organism evidence="4 5">
    <name type="scientific">Candidatus Brachybacterium merdavium</name>
    <dbReference type="NCBI Taxonomy" id="2838513"/>
    <lineage>
        <taxon>Bacteria</taxon>
        <taxon>Bacillati</taxon>
        <taxon>Actinomycetota</taxon>
        <taxon>Actinomycetes</taxon>
        <taxon>Micrococcales</taxon>
        <taxon>Dermabacteraceae</taxon>
        <taxon>Brachybacterium</taxon>
    </lineage>
</organism>
<dbReference type="Gene3D" id="2.70.70.10">
    <property type="entry name" value="Glucose Permease (Domain IIA)"/>
    <property type="match status" value="1"/>
</dbReference>
<evidence type="ECO:0000256" key="1">
    <source>
        <dbReference type="ARBA" id="ARBA00022729"/>
    </source>
</evidence>
<dbReference type="PANTHER" id="PTHR21666:SF289">
    <property type="entry name" value="L-ALA--D-GLU ENDOPEPTIDASE"/>
    <property type="match status" value="1"/>
</dbReference>
<dbReference type="AlphaFoldDB" id="A0A9D2LCI7"/>
<dbReference type="InterPro" id="IPR011055">
    <property type="entry name" value="Dup_hybrid_motif"/>
</dbReference>
<dbReference type="CDD" id="cd12797">
    <property type="entry name" value="M23_peptidase"/>
    <property type="match status" value="1"/>
</dbReference>
<proteinExistence type="predicted"/>
<keyword evidence="1" id="KW-0732">Signal</keyword>
<feature type="compositionally biased region" description="Gly residues" evidence="2">
    <location>
        <begin position="201"/>
        <end position="211"/>
    </location>
</feature>
<evidence type="ECO:0000313" key="4">
    <source>
        <dbReference type="EMBL" id="HJB10048.1"/>
    </source>
</evidence>
<dbReference type="InterPro" id="IPR016047">
    <property type="entry name" value="M23ase_b-sheet_dom"/>
</dbReference>
<accession>A0A9D2LCI7</accession>
<gene>
    <name evidence="4" type="ORF">H9786_05885</name>
</gene>
<dbReference type="SUPFAM" id="SSF51261">
    <property type="entry name" value="Duplicated hybrid motif"/>
    <property type="match status" value="1"/>
</dbReference>
<evidence type="ECO:0000259" key="3">
    <source>
        <dbReference type="Pfam" id="PF01551"/>
    </source>
</evidence>
<dbReference type="Pfam" id="PF01551">
    <property type="entry name" value="Peptidase_M23"/>
    <property type="match status" value="1"/>
</dbReference>
<feature type="domain" description="M23ase beta-sheet core" evidence="3">
    <location>
        <begin position="87"/>
        <end position="184"/>
    </location>
</feature>
<reference evidence="4" key="1">
    <citation type="journal article" date="2021" name="PeerJ">
        <title>Extensive microbial diversity within the chicken gut microbiome revealed by metagenomics and culture.</title>
        <authorList>
            <person name="Gilroy R."/>
            <person name="Ravi A."/>
            <person name="Getino M."/>
            <person name="Pursley I."/>
            <person name="Horton D.L."/>
            <person name="Alikhan N.F."/>
            <person name="Baker D."/>
            <person name="Gharbi K."/>
            <person name="Hall N."/>
            <person name="Watson M."/>
            <person name="Adriaenssens E.M."/>
            <person name="Foster-Nyarko E."/>
            <person name="Jarju S."/>
            <person name="Secka A."/>
            <person name="Antonio M."/>
            <person name="Oren A."/>
            <person name="Chaudhuri R.R."/>
            <person name="La Ragione R."/>
            <person name="Hildebrand F."/>
            <person name="Pallen M.J."/>
        </authorList>
    </citation>
    <scope>NUCLEOTIDE SEQUENCE</scope>
    <source>
        <strain evidence="4">ChiHjej13B12-24818</strain>
    </source>
</reference>
<evidence type="ECO:0000256" key="2">
    <source>
        <dbReference type="SAM" id="MobiDB-lite"/>
    </source>
</evidence>
<protein>
    <submittedName>
        <fullName evidence="4">M23 family metallopeptidase</fullName>
    </submittedName>
</protein>
<feature type="region of interest" description="Disordered" evidence="2">
    <location>
        <begin position="1"/>
        <end position="25"/>
    </location>
</feature>
<evidence type="ECO:0000313" key="5">
    <source>
        <dbReference type="Proteomes" id="UP000823823"/>
    </source>
</evidence>
<dbReference type="Proteomes" id="UP000823823">
    <property type="component" value="Unassembled WGS sequence"/>
</dbReference>